<proteinExistence type="inferred from homology"/>
<evidence type="ECO:0000313" key="6">
    <source>
        <dbReference type="Proteomes" id="UP000504640"/>
    </source>
</evidence>
<organism evidence="6 7">
    <name type="scientific">Sapajus apella</name>
    <name type="common">Brown-capped capuchin</name>
    <name type="synonym">Cebus apella</name>
    <dbReference type="NCBI Taxonomy" id="9515"/>
    <lineage>
        <taxon>Eukaryota</taxon>
        <taxon>Metazoa</taxon>
        <taxon>Chordata</taxon>
        <taxon>Craniata</taxon>
        <taxon>Vertebrata</taxon>
        <taxon>Euteleostomi</taxon>
        <taxon>Mammalia</taxon>
        <taxon>Eutheria</taxon>
        <taxon>Euarchontoglires</taxon>
        <taxon>Primates</taxon>
        <taxon>Haplorrhini</taxon>
        <taxon>Platyrrhini</taxon>
        <taxon>Cebidae</taxon>
        <taxon>Cebinae</taxon>
        <taxon>Sapajus</taxon>
    </lineage>
</organism>
<dbReference type="GO" id="GO:0006487">
    <property type="term" value="P:protein N-linked glycosylation"/>
    <property type="evidence" value="ECO:0007669"/>
    <property type="project" value="TreeGrafter"/>
</dbReference>
<evidence type="ECO:0000256" key="2">
    <source>
        <dbReference type="ARBA" id="ARBA00009090"/>
    </source>
</evidence>
<evidence type="ECO:0000256" key="4">
    <source>
        <dbReference type="ARBA" id="ARBA00023034"/>
    </source>
</evidence>
<dbReference type="AlphaFoldDB" id="A0A6J3HCM3"/>
<accession>A0A6J3HCM3</accession>
<evidence type="ECO:0000256" key="3">
    <source>
        <dbReference type="ARBA" id="ARBA00022968"/>
    </source>
</evidence>
<dbReference type="PANTHER" id="PTHR12062:SF11">
    <property type="entry name" value="ALPHA-1,3-MANNOSYL-GLYCOPROTEIN 4-BETA-N-ACETYLGLUCOSAMINYLTRANSFERASE-LIKE PROTEIN MGAT4E"/>
    <property type="match status" value="1"/>
</dbReference>
<protein>
    <submittedName>
        <fullName evidence="7">Alpha-1,3-mannosyl-glycoprotein 4-beta-N-acetylglucosaminyltransferase-like protein MGAT4E</fullName>
    </submittedName>
</protein>
<gene>
    <name evidence="7" type="primary">LOC116545977</name>
</gene>
<evidence type="ECO:0000313" key="7">
    <source>
        <dbReference type="RefSeq" id="XP_032128258.1"/>
    </source>
</evidence>
<keyword evidence="4" id="KW-0333">Golgi apparatus</keyword>
<comment type="similarity">
    <text evidence="2">Belongs to the glycosyltransferase 54 family.</text>
</comment>
<keyword evidence="3" id="KW-0812">Transmembrane</keyword>
<dbReference type="GeneID" id="116545977"/>
<dbReference type="InterPro" id="IPR057279">
    <property type="entry name" value="MGAT4"/>
</dbReference>
<evidence type="ECO:0000259" key="5">
    <source>
        <dbReference type="Pfam" id="PF04666"/>
    </source>
</evidence>
<dbReference type="Proteomes" id="UP000504640">
    <property type="component" value="Unplaced"/>
</dbReference>
<dbReference type="PANTHER" id="PTHR12062">
    <property type="entry name" value="N-ACETYLGLUCOSAMINYLTRANSFERASE VI"/>
    <property type="match status" value="1"/>
</dbReference>
<sequence>MRISIRKCFILSVGIVFLWLFITLKIPKETEDDQNVVTIKGQVATLELAQFGNWEYRVEMVWTGRFLKAPGLSFLLYLFTREQEAPKGMGEASYNSRKDPRPLEDWQKLTFEYMEKIQKRRKRWLTVGISSVQQGDGSSLLYTLVSLFRVSSKAEQKRLTVLVHLADSDLTWLKETVAHISSLFSPQILEGQLLLIHAPSDAYPTVDSVRDEAFRGEFYSKQNIDHAFLMSFATKLSDYFLLIEDNVFIAPNFVTHIYSRVATMKSNSWVLLEFSNMGFLGKLFHSRDLPLLAHFLLLFYKEKPLHSLISHFRTLLVQESPILCRPFLFYRRISYTAFDHKQKATGLRKKNTIGPDNPPAAVFTNMQVSSVHFPWEAYTLDESFFWTHNISIGNHLTVVLNHPANLSRVQVMTGSIVDGRYALEKGQVELGYEPEGMPQHCTSFALLGRLSEGQMDQEILLKGMGYHVSCVRLVVKAGQAGGLIIRHIYLWEKNAN</sequence>
<dbReference type="InterPro" id="IPR006759">
    <property type="entry name" value="Glyco_transf_54"/>
</dbReference>
<keyword evidence="3" id="KW-0735">Signal-anchor</keyword>
<reference evidence="7" key="1">
    <citation type="submission" date="2025-08" db="UniProtKB">
        <authorList>
            <consortium name="RefSeq"/>
        </authorList>
    </citation>
    <scope>IDENTIFICATION</scope>
    <source>
        <tissue evidence="7">Blood</tissue>
    </source>
</reference>
<dbReference type="Pfam" id="PF04666">
    <property type="entry name" value="MGAT4_cons"/>
    <property type="match status" value="1"/>
</dbReference>
<dbReference type="GO" id="GO:0008375">
    <property type="term" value="F:acetylglucosaminyltransferase activity"/>
    <property type="evidence" value="ECO:0007669"/>
    <property type="project" value="TreeGrafter"/>
</dbReference>
<evidence type="ECO:0000256" key="1">
    <source>
        <dbReference type="ARBA" id="ARBA00004323"/>
    </source>
</evidence>
<name>A0A6J3HCM3_SAPAP</name>
<dbReference type="GO" id="GO:0000139">
    <property type="term" value="C:Golgi membrane"/>
    <property type="evidence" value="ECO:0007669"/>
    <property type="project" value="UniProtKB-SubCell"/>
</dbReference>
<keyword evidence="6" id="KW-1185">Reference proteome</keyword>
<dbReference type="RefSeq" id="XP_032128258.1">
    <property type="nucleotide sequence ID" value="XM_032272367.1"/>
</dbReference>
<comment type="subcellular location">
    <subcellularLocation>
        <location evidence="1">Golgi apparatus membrane</location>
        <topology evidence="1">Single-pass type II membrane protein</topology>
    </subcellularLocation>
</comment>
<feature type="domain" description="MGAT4 conserved region" evidence="5">
    <location>
        <begin position="118"/>
        <end position="323"/>
    </location>
</feature>